<evidence type="ECO:0000313" key="13">
    <source>
        <dbReference type="EMBL" id="EPP24905.1"/>
    </source>
</evidence>
<dbReference type="InterPro" id="IPR050428">
    <property type="entry name" value="TCS_sensor_his_kinase"/>
</dbReference>
<dbReference type="Pfam" id="PF02518">
    <property type="entry name" value="HATPase_c"/>
    <property type="match status" value="1"/>
</dbReference>
<dbReference type="InterPro" id="IPR005467">
    <property type="entry name" value="His_kinase_dom"/>
</dbReference>
<evidence type="ECO:0000256" key="3">
    <source>
        <dbReference type="ARBA" id="ARBA00012438"/>
    </source>
</evidence>
<evidence type="ECO:0000256" key="8">
    <source>
        <dbReference type="ARBA" id="ARBA00022989"/>
    </source>
</evidence>
<keyword evidence="10 11" id="KW-0472">Membrane</keyword>
<name>S7JRQ4_VIBFL</name>
<dbReference type="EC" id="2.7.13.3" evidence="3"/>
<dbReference type="SUPFAM" id="SSF47384">
    <property type="entry name" value="Homodimeric domain of signal transducing histidine kinase"/>
    <property type="match status" value="1"/>
</dbReference>
<dbReference type="GO" id="GO:0005886">
    <property type="term" value="C:plasma membrane"/>
    <property type="evidence" value="ECO:0007669"/>
    <property type="project" value="TreeGrafter"/>
</dbReference>
<feature type="transmembrane region" description="Helical" evidence="11">
    <location>
        <begin position="176"/>
        <end position="195"/>
    </location>
</feature>
<evidence type="ECO:0000256" key="4">
    <source>
        <dbReference type="ARBA" id="ARBA00022553"/>
    </source>
</evidence>
<gene>
    <name evidence="13" type="ORF">L910_0051</name>
</gene>
<dbReference type="EMBL" id="ASXS01000001">
    <property type="protein sequence ID" value="EPP24905.1"/>
    <property type="molecule type" value="Genomic_DNA"/>
</dbReference>
<dbReference type="InterPro" id="IPR003594">
    <property type="entry name" value="HATPase_dom"/>
</dbReference>
<comment type="catalytic activity">
    <reaction evidence="1">
        <text>ATP + protein L-histidine = ADP + protein N-phospho-L-histidine.</text>
        <dbReference type="EC" id="2.7.13.3"/>
    </reaction>
</comment>
<feature type="domain" description="Histidine kinase" evidence="12">
    <location>
        <begin position="268"/>
        <end position="484"/>
    </location>
</feature>
<dbReference type="CDD" id="cd00082">
    <property type="entry name" value="HisKA"/>
    <property type="match status" value="1"/>
</dbReference>
<dbReference type="SUPFAM" id="SSF55874">
    <property type="entry name" value="ATPase domain of HSP90 chaperone/DNA topoisomerase II/histidine kinase"/>
    <property type="match status" value="1"/>
</dbReference>
<sequence length="492" mass="56329">MAMKSLFGSLSKANQFASIERNLINSVTLIFGAFLFMVFLSVDLGLDDWVEDQFDQAMLNKANYLKSQIRVADHHVEFLADERFMPEYAESDDPHFFQLWRDETTIKRSESLAQYPHVDLLKPDVQLGRDRIVDIVMPNGDMGRATLSYFVPESSDDEILPVALTIYESSTGLERLVWVVDGLLIGSFILAMMLMRYVTKNVIRRGLEPLEKLNQDLKTLHSSDQPAAGELELPEQVVEEIEPIRKELNRYIRSNRTLINNEKRITADIAHELKTPLAEMITLSEVYIRYPQDERISKTYQHDMLAIAKRMKAIVENLLLLQKTSSIAMNTEWQLLSIKNVFGQVKHDLMFKYPDIDQRLVVSSCADEFFSADRFSIETILKNLIDNALYYSPHESLVTLGWSEVDDDYQLSISNVLVQSITEEQLAKLTLPLFQIDAARTSNERFGLGLSIISNICRQQGYTLSFIQPDTMTLTVNIAIPKEVPLLQHHNV</sequence>
<dbReference type="PROSITE" id="PS50109">
    <property type="entry name" value="HIS_KIN"/>
    <property type="match status" value="1"/>
</dbReference>
<evidence type="ECO:0000259" key="12">
    <source>
        <dbReference type="PROSITE" id="PS50109"/>
    </source>
</evidence>
<organism evidence="13 14">
    <name type="scientific">Vibrio fluvialis PG41</name>
    <dbReference type="NCBI Taxonomy" id="1336752"/>
    <lineage>
        <taxon>Bacteria</taxon>
        <taxon>Pseudomonadati</taxon>
        <taxon>Pseudomonadota</taxon>
        <taxon>Gammaproteobacteria</taxon>
        <taxon>Vibrionales</taxon>
        <taxon>Vibrionaceae</taxon>
        <taxon>Vibrio</taxon>
    </lineage>
</organism>
<evidence type="ECO:0000313" key="14">
    <source>
        <dbReference type="Proteomes" id="UP000014854"/>
    </source>
</evidence>
<comment type="caution">
    <text evidence="13">The sequence shown here is derived from an EMBL/GenBank/DDBJ whole genome shotgun (WGS) entry which is preliminary data.</text>
</comment>
<protein>
    <recommendedName>
        <fullName evidence="3">histidine kinase</fullName>
        <ecNumber evidence="3">2.7.13.3</ecNumber>
    </recommendedName>
</protein>
<dbReference type="SMART" id="SM00387">
    <property type="entry name" value="HATPase_c"/>
    <property type="match status" value="1"/>
</dbReference>
<dbReference type="PANTHER" id="PTHR45436">
    <property type="entry name" value="SENSOR HISTIDINE KINASE YKOH"/>
    <property type="match status" value="1"/>
</dbReference>
<keyword evidence="6 11" id="KW-0812">Transmembrane</keyword>
<evidence type="ECO:0000256" key="9">
    <source>
        <dbReference type="ARBA" id="ARBA00023012"/>
    </source>
</evidence>
<dbReference type="Gene3D" id="3.30.565.10">
    <property type="entry name" value="Histidine kinase-like ATPase, C-terminal domain"/>
    <property type="match status" value="1"/>
</dbReference>
<dbReference type="GO" id="GO:0000155">
    <property type="term" value="F:phosphorelay sensor kinase activity"/>
    <property type="evidence" value="ECO:0007669"/>
    <property type="project" value="InterPro"/>
</dbReference>
<dbReference type="InterPro" id="IPR003661">
    <property type="entry name" value="HisK_dim/P_dom"/>
</dbReference>
<dbReference type="InterPro" id="IPR036097">
    <property type="entry name" value="HisK_dim/P_sf"/>
</dbReference>
<feature type="transmembrane region" description="Helical" evidence="11">
    <location>
        <begin position="21"/>
        <end position="42"/>
    </location>
</feature>
<keyword evidence="8 11" id="KW-1133">Transmembrane helix</keyword>
<dbReference type="Gene3D" id="1.10.287.130">
    <property type="match status" value="1"/>
</dbReference>
<accession>S7JRQ4</accession>
<dbReference type="SMART" id="SM00388">
    <property type="entry name" value="HisKA"/>
    <property type="match status" value="1"/>
</dbReference>
<dbReference type="PANTHER" id="PTHR45436:SF15">
    <property type="entry name" value="SENSOR HISTIDINE KINASE CUSS"/>
    <property type="match status" value="1"/>
</dbReference>
<dbReference type="AlphaFoldDB" id="S7JRQ4"/>
<evidence type="ECO:0000256" key="2">
    <source>
        <dbReference type="ARBA" id="ARBA00004141"/>
    </source>
</evidence>
<reference evidence="13 14" key="1">
    <citation type="journal article" date="2013" name="Gut Pathog.">
        <title>Evidence of a new metabolic capacity in an emerging diarrheal pathogen: lessons from the draft genomes of Vibrio fluvialis strains PG41 and I21563.</title>
        <authorList>
            <person name="Khatri I."/>
            <person name="Mahajan S."/>
            <person name="Dureja C."/>
            <person name="Subramanian S."/>
            <person name="Raychaudhuri S."/>
        </authorList>
    </citation>
    <scope>NUCLEOTIDE SEQUENCE [LARGE SCALE GENOMIC DNA]</scope>
    <source>
        <strain evidence="13 14">PG41</strain>
    </source>
</reference>
<evidence type="ECO:0000256" key="1">
    <source>
        <dbReference type="ARBA" id="ARBA00000085"/>
    </source>
</evidence>
<comment type="subcellular location">
    <subcellularLocation>
        <location evidence="2">Membrane</location>
        <topology evidence="2">Multi-pass membrane protein</topology>
    </subcellularLocation>
</comment>
<proteinExistence type="predicted"/>
<evidence type="ECO:0000256" key="5">
    <source>
        <dbReference type="ARBA" id="ARBA00022679"/>
    </source>
</evidence>
<dbReference type="CDD" id="cd00075">
    <property type="entry name" value="HATPase"/>
    <property type="match status" value="1"/>
</dbReference>
<evidence type="ECO:0000256" key="10">
    <source>
        <dbReference type="ARBA" id="ARBA00023136"/>
    </source>
</evidence>
<evidence type="ECO:0000256" key="7">
    <source>
        <dbReference type="ARBA" id="ARBA00022777"/>
    </source>
</evidence>
<keyword evidence="5" id="KW-0808">Transferase</keyword>
<keyword evidence="9" id="KW-0902">Two-component regulatory system</keyword>
<evidence type="ECO:0000256" key="11">
    <source>
        <dbReference type="SAM" id="Phobius"/>
    </source>
</evidence>
<dbReference type="Pfam" id="PF00512">
    <property type="entry name" value="HisKA"/>
    <property type="match status" value="1"/>
</dbReference>
<dbReference type="PATRIC" id="fig|1336752.4.peg.51"/>
<dbReference type="Proteomes" id="UP000014854">
    <property type="component" value="Unassembled WGS sequence"/>
</dbReference>
<keyword evidence="7 13" id="KW-0418">Kinase</keyword>
<keyword evidence="4" id="KW-0597">Phosphoprotein</keyword>
<dbReference type="InterPro" id="IPR036890">
    <property type="entry name" value="HATPase_C_sf"/>
</dbReference>
<evidence type="ECO:0000256" key="6">
    <source>
        <dbReference type="ARBA" id="ARBA00022692"/>
    </source>
</evidence>